<evidence type="ECO:0000256" key="1">
    <source>
        <dbReference type="ARBA" id="ARBA00004651"/>
    </source>
</evidence>
<name>A0AA96VFV7_9EURY</name>
<dbReference type="Proteomes" id="UP001303587">
    <property type="component" value="Chromosome"/>
</dbReference>
<keyword evidence="4" id="KW-1003">Cell membrane</keyword>
<dbReference type="PANTHER" id="PTHR21716:SF53">
    <property type="entry name" value="PERMEASE PERM-RELATED"/>
    <property type="match status" value="1"/>
</dbReference>
<evidence type="ECO:0000256" key="5">
    <source>
        <dbReference type="ARBA" id="ARBA00022692"/>
    </source>
</evidence>
<feature type="transmembrane region" description="Helical" evidence="9">
    <location>
        <begin position="314"/>
        <end position="331"/>
    </location>
</feature>
<feature type="region of interest" description="Disordered" evidence="8">
    <location>
        <begin position="136"/>
        <end position="178"/>
    </location>
</feature>
<evidence type="ECO:0000256" key="3">
    <source>
        <dbReference type="ARBA" id="ARBA00022448"/>
    </source>
</evidence>
<evidence type="ECO:0000256" key="9">
    <source>
        <dbReference type="SAM" id="Phobius"/>
    </source>
</evidence>
<sequence length="441" mass="48629">MELSVNKKVWQYMFIVFVLLVLMVSFVFYLRVVFIALVIGLLAIIFIERLLKIFNKMTVNYTKNQQKVMIAGILIVTFLTMGALVVSQAAYFSDYFNSFTESLDELNADYNTTAGDIAENLTNISVVEFVPGIDDNTTNPNATGENNTPPPPASNTTNTSANNTTVSNATANNVSGNNTTGNSSIQPFNFSFTWRDLIRSMLVSGSGILTMAKSSISMMISIIFATLLVIPIMTGFYFKRKGYIGDKIVSYAPDQYKDGVAKTIKKILKDLDTYMSMKILEAIIISFLYCIGFYIAGLPHWLISGVLMGIFNTAPYIGFVIPALPIVVYSYNFGMNTMLAVIGIIIVIQLFDYFFIMPNVVTSNIGIKVSSFTSVILALAGLKLFGVFGLIFAMPLYIFCKIILTSCYEQLVVLYPDPVDPNDPEEIAPSVLAPPEEKAAV</sequence>
<evidence type="ECO:0000256" key="8">
    <source>
        <dbReference type="SAM" id="MobiDB-lite"/>
    </source>
</evidence>
<dbReference type="RefSeq" id="WP_338102178.1">
    <property type="nucleotide sequence ID" value="NZ_CP131060.1"/>
</dbReference>
<evidence type="ECO:0000256" key="4">
    <source>
        <dbReference type="ARBA" id="ARBA00022475"/>
    </source>
</evidence>
<feature type="compositionally biased region" description="Polar residues" evidence="8">
    <location>
        <begin position="136"/>
        <end position="145"/>
    </location>
</feature>
<evidence type="ECO:0000313" key="10">
    <source>
        <dbReference type="EMBL" id="WNY25832.1"/>
    </source>
</evidence>
<keyword evidence="5 9" id="KW-0812">Transmembrane</keyword>
<feature type="transmembrane region" description="Helical" evidence="9">
    <location>
        <begin position="14"/>
        <end position="47"/>
    </location>
</feature>
<evidence type="ECO:0008006" key="12">
    <source>
        <dbReference type="Google" id="ProtNLM"/>
    </source>
</evidence>
<protein>
    <recommendedName>
        <fullName evidence="12">AI-2E family transporter</fullName>
    </recommendedName>
</protein>
<gene>
    <name evidence="10" type="ORF">MsAc7_13960</name>
</gene>
<evidence type="ECO:0000256" key="2">
    <source>
        <dbReference type="ARBA" id="ARBA00009773"/>
    </source>
</evidence>
<feature type="transmembrane region" description="Helical" evidence="9">
    <location>
        <begin position="216"/>
        <end position="238"/>
    </location>
</feature>
<dbReference type="PANTHER" id="PTHR21716">
    <property type="entry name" value="TRANSMEMBRANE PROTEIN"/>
    <property type="match status" value="1"/>
</dbReference>
<keyword evidence="7 9" id="KW-0472">Membrane</keyword>
<evidence type="ECO:0000256" key="7">
    <source>
        <dbReference type="ARBA" id="ARBA00023136"/>
    </source>
</evidence>
<feature type="compositionally biased region" description="Low complexity" evidence="8">
    <location>
        <begin position="154"/>
        <end position="178"/>
    </location>
</feature>
<comment type="similarity">
    <text evidence="2">Belongs to the autoinducer-2 exporter (AI-2E) (TC 2.A.86) family.</text>
</comment>
<accession>A0AA96VFV7</accession>
<keyword evidence="3" id="KW-0813">Transport</keyword>
<feature type="transmembrane region" description="Helical" evidence="9">
    <location>
        <begin position="376"/>
        <end position="400"/>
    </location>
</feature>
<dbReference type="GO" id="GO:0005886">
    <property type="term" value="C:plasma membrane"/>
    <property type="evidence" value="ECO:0007669"/>
    <property type="project" value="UniProtKB-SubCell"/>
</dbReference>
<dbReference type="Pfam" id="PF01594">
    <property type="entry name" value="AI-2E_transport"/>
    <property type="match status" value="1"/>
</dbReference>
<comment type="subcellular location">
    <subcellularLocation>
        <location evidence="1">Cell membrane</location>
        <topology evidence="1">Multi-pass membrane protein</topology>
    </subcellularLocation>
</comment>
<dbReference type="AlphaFoldDB" id="A0AA96VFV7"/>
<evidence type="ECO:0000313" key="11">
    <source>
        <dbReference type="Proteomes" id="UP001303587"/>
    </source>
</evidence>
<feature type="transmembrane region" description="Helical" evidence="9">
    <location>
        <begin position="68"/>
        <end position="91"/>
    </location>
</feature>
<dbReference type="InterPro" id="IPR002549">
    <property type="entry name" value="AI-2E-like"/>
</dbReference>
<organism evidence="10 11">
    <name type="scientific">Methanolapillus millepedarum</name>
    <dbReference type="NCBI Taxonomy" id="3028296"/>
    <lineage>
        <taxon>Archaea</taxon>
        <taxon>Methanobacteriati</taxon>
        <taxon>Methanobacteriota</taxon>
        <taxon>Stenosarchaea group</taxon>
        <taxon>Methanomicrobia</taxon>
        <taxon>Methanosarcinales</taxon>
        <taxon>Methanosarcinaceae</taxon>
        <taxon>Methanolapillus</taxon>
    </lineage>
</organism>
<keyword evidence="6 9" id="KW-1133">Transmembrane helix</keyword>
<feature type="transmembrane region" description="Helical" evidence="9">
    <location>
        <begin position="338"/>
        <end position="356"/>
    </location>
</feature>
<feature type="transmembrane region" description="Helical" evidence="9">
    <location>
        <begin position="279"/>
        <end position="302"/>
    </location>
</feature>
<dbReference type="EMBL" id="CP131060">
    <property type="protein sequence ID" value="WNY25832.1"/>
    <property type="molecule type" value="Genomic_DNA"/>
</dbReference>
<keyword evidence="11" id="KW-1185">Reference proteome</keyword>
<dbReference type="GeneID" id="89230496"/>
<reference evidence="10 11" key="1">
    <citation type="submission" date="2023-07" db="EMBL/GenBank/DDBJ databases">
        <title>Closed genoem sequence of Methanosarcinaceae archaeon Ac7.</title>
        <authorList>
            <person name="Poehlein A."/>
            <person name="Protasov E."/>
            <person name="Platt K."/>
            <person name="Reeh H."/>
            <person name="Daniel R."/>
            <person name="Brune A."/>
        </authorList>
    </citation>
    <scope>NUCLEOTIDE SEQUENCE [LARGE SCALE GENOMIC DNA]</scope>
    <source>
        <strain evidence="10 11">Ac7</strain>
    </source>
</reference>
<proteinExistence type="inferred from homology"/>
<evidence type="ECO:0000256" key="6">
    <source>
        <dbReference type="ARBA" id="ARBA00022989"/>
    </source>
</evidence>